<dbReference type="PANTHER" id="PTHR36924">
    <property type="entry name" value="ANTITOXIN HIGA-1"/>
    <property type="match status" value="1"/>
</dbReference>
<name>A0A1H4GAW6_9GAMM</name>
<evidence type="ECO:0000256" key="1">
    <source>
        <dbReference type="ARBA" id="ARBA00023125"/>
    </source>
</evidence>
<dbReference type="STRING" id="1122198.SAMN02745729_11525"/>
<dbReference type="OrthoDB" id="9793869at2"/>
<dbReference type="AlphaFoldDB" id="A0A1H4GAW6"/>
<protein>
    <submittedName>
        <fullName evidence="3">Addiction module antidote protein, HigA family</fullName>
    </submittedName>
</protein>
<evidence type="ECO:0000313" key="4">
    <source>
        <dbReference type="Proteomes" id="UP000242469"/>
    </source>
</evidence>
<sequence length="103" mass="11114">MTRIRTRKPVHPGVVFKADVLDPLGLSVTAAAKAMGVSRKHLSLFVNGHAACSKELALRIAKATGTSVASWLTMQTRYDVWEVEHADNSYLASVQSLAEVAHA</sequence>
<dbReference type="SUPFAM" id="SSF47413">
    <property type="entry name" value="lambda repressor-like DNA-binding domains"/>
    <property type="match status" value="1"/>
</dbReference>
<dbReference type="PANTHER" id="PTHR36924:SF1">
    <property type="entry name" value="ANTITOXIN HIGA-1"/>
    <property type="match status" value="1"/>
</dbReference>
<feature type="domain" description="HTH cro/C1-type" evidence="2">
    <location>
        <begin position="24"/>
        <end position="71"/>
    </location>
</feature>
<keyword evidence="4" id="KW-1185">Reference proteome</keyword>
<proteinExistence type="predicted"/>
<dbReference type="InterPro" id="IPR001387">
    <property type="entry name" value="Cro/C1-type_HTH"/>
</dbReference>
<reference evidence="4" key="1">
    <citation type="submission" date="2016-10" db="EMBL/GenBank/DDBJ databases">
        <authorList>
            <person name="Varghese N."/>
            <person name="Submissions S."/>
        </authorList>
    </citation>
    <scope>NUCLEOTIDE SEQUENCE [LARGE SCALE GENOMIC DNA]</scope>
    <source>
        <strain evidence="4">DSM 11526</strain>
    </source>
</reference>
<dbReference type="Proteomes" id="UP000242469">
    <property type="component" value="Unassembled WGS sequence"/>
</dbReference>
<gene>
    <name evidence="3" type="ORF">SAMN02745729_11525</name>
</gene>
<dbReference type="Pfam" id="PF01381">
    <property type="entry name" value="HTH_3"/>
    <property type="match status" value="1"/>
</dbReference>
<dbReference type="InterPro" id="IPR013430">
    <property type="entry name" value="Toxin_antidote_HigA"/>
</dbReference>
<dbReference type="Gene3D" id="1.10.260.40">
    <property type="entry name" value="lambda repressor-like DNA-binding domains"/>
    <property type="match status" value="1"/>
</dbReference>
<dbReference type="EMBL" id="FNRJ01000015">
    <property type="protein sequence ID" value="SEB06775.1"/>
    <property type="molecule type" value="Genomic_DNA"/>
</dbReference>
<dbReference type="CDD" id="cd00093">
    <property type="entry name" value="HTH_XRE"/>
    <property type="match status" value="1"/>
</dbReference>
<dbReference type="GO" id="GO:0003677">
    <property type="term" value="F:DNA binding"/>
    <property type="evidence" value="ECO:0007669"/>
    <property type="project" value="UniProtKB-KW"/>
</dbReference>
<organism evidence="3 4">
    <name type="scientific">Marinobacterium iners DSM 11526</name>
    <dbReference type="NCBI Taxonomy" id="1122198"/>
    <lineage>
        <taxon>Bacteria</taxon>
        <taxon>Pseudomonadati</taxon>
        <taxon>Pseudomonadota</taxon>
        <taxon>Gammaproteobacteria</taxon>
        <taxon>Oceanospirillales</taxon>
        <taxon>Oceanospirillaceae</taxon>
        <taxon>Marinobacterium</taxon>
    </lineage>
</organism>
<dbReference type="PROSITE" id="PS50943">
    <property type="entry name" value="HTH_CROC1"/>
    <property type="match status" value="1"/>
</dbReference>
<keyword evidence="1" id="KW-0238">DNA-binding</keyword>
<evidence type="ECO:0000313" key="3">
    <source>
        <dbReference type="EMBL" id="SEB06775.1"/>
    </source>
</evidence>
<dbReference type="NCBIfam" id="TIGR02607">
    <property type="entry name" value="antidote_HigA"/>
    <property type="match status" value="1"/>
</dbReference>
<accession>A0A1H4GAW6</accession>
<dbReference type="InterPro" id="IPR010982">
    <property type="entry name" value="Lambda_DNA-bd_dom_sf"/>
</dbReference>
<evidence type="ECO:0000259" key="2">
    <source>
        <dbReference type="PROSITE" id="PS50943"/>
    </source>
</evidence>
<dbReference type="RefSeq" id="WP_091827479.1">
    <property type="nucleotide sequence ID" value="NZ_FNRJ01000015.1"/>
</dbReference>